<dbReference type="RefSeq" id="WP_382415547.1">
    <property type="nucleotide sequence ID" value="NZ_AP031500.1"/>
</dbReference>
<evidence type="ECO:0000313" key="2">
    <source>
        <dbReference type="EMBL" id="MFC3155031.1"/>
    </source>
</evidence>
<evidence type="ECO:0000256" key="1">
    <source>
        <dbReference type="SAM" id="SignalP"/>
    </source>
</evidence>
<feature type="signal peptide" evidence="1">
    <location>
        <begin position="1"/>
        <end position="18"/>
    </location>
</feature>
<sequence length="76" mass="8551">MSRLKSAALLTLLVAVQAACTKQAVYESARNESRWDCGKLPLSQQAECREQSSVSYQEYERERQALLKSQAPSTEQ</sequence>
<comment type="caution">
    <text evidence="2">The sequence shown here is derived from an EMBL/GenBank/DDBJ whole genome shotgun (WGS) entry which is preliminary data.</text>
</comment>
<dbReference type="Proteomes" id="UP001595548">
    <property type="component" value="Unassembled WGS sequence"/>
</dbReference>
<feature type="chain" id="PRO_5046044831" description="Lipoprotein" evidence="1">
    <location>
        <begin position="19"/>
        <end position="76"/>
    </location>
</feature>
<dbReference type="EMBL" id="JBHRTL010000006">
    <property type="protein sequence ID" value="MFC3155031.1"/>
    <property type="molecule type" value="Genomic_DNA"/>
</dbReference>
<evidence type="ECO:0008006" key="4">
    <source>
        <dbReference type="Google" id="ProtNLM"/>
    </source>
</evidence>
<gene>
    <name evidence="2" type="ORF">ACFOEB_07450</name>
</gene>
<organism evidence="2 3">
    <name type="scientific">Gilvimarinus japonicus</name>
    <dbReference type="NCBI Taxonomy" id="1796469"/>
    <lineage>
        <taxon>Bacteria</taxon>
        <taxon>Pseudomonadati</taxon>
        <taxon>Pseudomonadota</taxon>
        <taxon>Gammaproteobacteria</taxon>
        <taxon>Cellvibrionales</taxon>
        <taxon>Cellvibrionaceae</taxon>
        <taxon>Gilvimarinus</taxon>
    </lineage>
</organism>
<evidence type="ECO:0000313" key="3">
    <source>
        <dbReference type="Proteomes" id="UP001595548"/>
    </source>
</evidence>
<protein>
    <recommendedName>
        <fullName evidence="4">Lipoprotein</fullName>
    </recommendedName>
</protein>
<keyword evidence="3" id="KW-1185">Reference proteome</keyword>
<reference evidence="3" key="1">
    <citation type="journal article" date="2019" name="Int. J. Syst. Evol. Microbiol.">
        <title>The Global Catalogue of Microorganisms (GCM) 10K type strain sequencing project: providing services to taxonomists for standard genome sequencing and annotation.</title>
        <authorList>
            <consortium name="The Broad Institute Genomics Platform"/>
            <consortium name="The Broad Institute Genome Sequencing Center for Infectious Disease"/>
            <person name="Wu L."/>
            <person name="Ma J."/>
        </authorList>
    </citation>
    <scope>NUCLEOTIDE SEQUENCE [LARGE SCALE GENOMIC DNA]</scope>
    <source>
        <strain evidence="3">KCTC 52141</strain>
    </source>
</reference>
<keyword evidence="1" id="KW-0732">Signal</keyword>
<name>A0ABV7HR07_9GAMM</name>
<proteinExistence type="predicted"/>
<accession>A0ABV7HR07</accession>